<feature type="transmembrane region" description="Helical" evidence="1">
    <location>
        <begin position="102"/>
        <end position="119"/>
    </location>
</feature>
<gene>
    <name evidence="2" type="ORF">GDZ32_04495</name>
</gene>
<protein>
    <submittedName>
        <fullName evidence="2">Uncharacterized protein</fullName>
    </submittedName>
</protein>
<dbReference type="EMBL" id="WHOE01000026">
    <property type="protein sequence ID" value="MPW14270.1"/>
    <property type="molecule type" value="Genomic_DNA"/>
</dbReference>
<dbReference type="AlphaFoldDB" id="A0A6A7K133"/>
<evidence type="ECO:0000313" key="3">
    <source>
        <dbReference type="Proteomes" id="UP000430466"/>
    </source>
</evidence>
<dbReference type="RefSeq" id="WP_152723805.1">
    <property type="nucleotide sequence ID" value="NZ_WHOE01000026.1"/>
</dbReference>
<feature type="transmembrane region" description="Helical" evidence="1">
    <location>
        <begin position="79"/>
        <end position="96"/>
    </location>
</feature>
<keyword evidence="1" id="KW-0812">Transmembrane</keyword>
<organism evidence="2 3">
    <name type="scientific">Lactobacillus helveticus</name>
    <name type="common">Lactobacillus suntoryeus</name>
    <dbReference type="NCBI Taxonomy" id="1587"/>
    <lineage>
        <taxon>Bacteria</taxon>
        <taxon>Bacillati</taxon>
        <taxon>Bacillota</taxon>
        <taxon>Bacilli</taxon>
        <taxon>Lactobacillales</taxon>
        <taxon>Lactobacillaceae</taxon>
        <taxon>Lactobacillus</taxon>
    </lineage>
</organism>
<accession>A0A6A7K133</accession>
<keyword evidence="1" id="KW-1133">Transmembrane helix</keyword>
<keyword evidence="1" id="KW-0472">Membrane</keyword>
<reference evidence="2 3" key="1">
    <citation type="submission" date="2019-10" db="EMBL/GenBank/DDBJ databases">
        <title>Draft genome sequences of Lactobacillus strains.</title>
        <authorList>
            <person name="Cho G.-S."/>
            <person name="Fagbemigun O."/>
            <person name="Brinks E."/>
            <person name="Franz C.M.A.P."/>
        </authorList>
    </citation>
    <scope>NUCLEOTIDE SEQUENCE [LARGE SCALE GENOMIC DNA]</scope>
    <source>
        <strain evidence="2 3">313</strain>
    </source>
</reference>
<evidence type="ECO:0000313" key="2">
    <source>
        <dbReference type="EMBL" id="MPW14270.1"/>
    </source>
</evidence>
<proteinExistence type="predicted"/>
<sequence length="120" mass="13111">MSHLFRRRSIIKSITARTSAKYKRQIKKKILPGYGKKGAGVIKDPKKSMYNAIYNRTTIDTRKIGKSKQAKNDESDNKLGCGCATTLIFFGAIVGQMIGGNIGGTIGVILMLIIAIFGMI</sequence>
<evidence type="ECO:0000256" key="1">
    <source>
        <dbReference type="SAM" id="Phobius"/>
    </source>
</evidence>
<comment type="caution">
    <text evidence="2">The sequence shown here is derived from an EMBL/GenBank/DDBJ whole genome shotgun (WGS) entry which is preliminary data.</text>
</comment>
<name>A0A6A7K133_LACHE</name>
<dbReference type="Proteomes" id="UP000430466">
    <property type="component" value="Unassembled WGS sequence"/>
</dbReference>